<dbReference type="Gene3D" id="3.40.640.10">
    <property type="entry name" value="Type I PLP-dependent aspartate aminotransferase-like (Major domain)"/>
    <property type="match status" value="1"/>
</dbReference>
<protein>
    <recommendedName>
        <fullName evidence="2">cysteine-S-conjugate beta-lyase</fullName>
        <ecNumber evidence="2">4.4.1.13</ecNumber>
    </recommendedName>
</protein>
<dbReference type="SUPFAM" id="SSF53383">
    <property type="entry name" value="PLP-dependent transferases"/>
    <property type="match status" value="1"/>
</dbReference>
<name>A0A921FUS0_9BIFI</name>
<dbReference type="AlphaFoldDB" id="A0A921FUS0"/>
<dbReference type="InterPro" id="IPR015422">
    <property type="entry name" value="PyrdxlP-dep_Trfase_small"/>
</dbReference>
<evidence type="ECO:0000256" key="4">
    <source>
        <dbReference type="ARBA" id="ARBA00023239"/>
    </source>
</evidence>
<evidence type="ECO:0000313" key="7">
    <source>
        <dbReference type="EMBL" id="HJF18618.1"/>
    </source>
</evidence>
<dbReference type="Proteomes" id="UP000715651">
    <property type="component" value="Unassembled WGS sequence"/>
</dbReference>
<dbReference type="InterPro" id="IPR004839">
    <property type="entry name" value="Aminotransferase_I/II_large"/>
</dbReference>
<evidence type="ECO:0000313" key="8">
    <source>
        <dbReference type="Proteomes" id="UP000715651"/>
    </source>
</evidence>
<dbReference type="PANTHER" id="PTHR43525">
    <property type="entry name" value="PROTEIN MALY"/>
    <property type="match status" value="1"/>
</dbReference>
<dbReference type="Pfam" id="PF00155">
    <property type="entry name" value="Aminotran_1_2"/>
    <property type="match status" value="1"/>
</dbReference>
<dbReference type="EC" id="4.4.1.13" evidence="2"/>
<keyword evidence="7" id="KW-0032">Aminotransferase</keyword>
<keyword evidence="4" id="KW-0456">Lyase</keyword>
<dbReference type="EMBL" id="DYWK01000008">
    <property type="protein sequence ID" value="HJF18618.1"/>
    <property type="molecule type" value="Genomic_DNA"/>
</dbReference>
<dbReference type="CDD" id="cd00609">
    <property type="entry name" value="AAT_like"/>
    <property type="match status" value="1"/>
</dbReference>
<organism evidence="7 8">
    <name type="scientific">Aeriscardovia aeriphila</name>
    <dbReference type="NCBI Taxonomy" id="218139"/>
    <lineage>
        <taxon>Bacteria</taxon>
        <taxon>Bacillati</taxon>
        <taxon>Actinomycetota</taxon>
        <taxon>Actinomycetes</taxon>
        <taxon>Bifidobacteriales</taxon>
        <taxon>Bifidobacteriaceae</taxon>
        <taxon>Aeriscardovia</taxon>
    </lineage>
</organism>
<reference evidence="7" key="1">
    <citation type="journal article" date="2021" name="PeerJ">
        <title>Extensive microbial diversity within the chicken gut microbiome revealed by metagenomics and culture.</title>
        <authorList>
            <person name="Gilroy R."/>
            <person name="Ravi A."/>
            <person name="Getino M."/>
            <person name="Pursley I."/>
            <person name="Horton D.L."/>
            <person name="Alikhan N.F."/>
            <person name="Baker D."/>
            <person name="Gharbi K."/>
            <person name="Hall N."/>
            <person name="Watson M."/>
            <person name="Adriaenssens E.M."/>
            <person name="Foster-Nyarko E."/>
            <person name="Jarju S."/>
            <person name="Secka A."/>
            <person name="Antonio M."/>
            <person name="Oren A."/>
            <person name="Chaudhuri R.R."/>
            <person name="La Ragione R."/>
            <person name="Hildebrand F."/>
            <person name="Pallen M.J."/>
        </authorList>
    </citation>
    <scope>NUCLEOTIDE SEQUENCE</scope>
    <source>
        <strain evidence="7">578</strain>
    </source>
</reference>
<dbReference type="Gene3D" id="3.90.1150.10">
    <property type="entry name" value="Aspartate Aminotransferase, domain 1"/>
    <property type="match status" value="1"/>
</dbReference>
<comment type="cofactor">
    <cofactor evidence="1">
        <name>pyridoxal 5'-phosphate</name>
        <dbReference type="ChEBI" id="CHEBI:597326"/>
    </cofactor>
</comment>
<comment type="similarity">
    <text evidence="5">Belongs to the class-II pyridoxal-phosphate-dependent aminotransferase family. MalY/PatB cystathionine beta-lyase subfamily.</text>
</comment>
<keyword evidence="7" id="KW-0808">Transferase</keyword>
<evidence type="ECO:0000259" key="6">
    <source>
        <dbReference type="Pfam" id="PF00155"/>
    </source>
</evidence>
<dbReference type="GO" id="GO:0008483">
    <property type="term" value="F:transaminase activity"/>
    <property type="evidence" value="ECO:0007669"/>
    <property type="project" value="UniProtKB-KW"/>
</dbReference>
<accession>A0A921FUS0</accession>
<dbReference type="InterPro" id="IPR015424">
    <property type="entry name" value="PyrdxlP-dep_Trfase"/>
</dbReference>
<dbReference type="InterPro" id="IPR051798">
    <property type="entry name" value="Class-II_PLP-Dep_Aminotrans"/>
</dbReference>
<evidence type="ECO:0000256" key="2">
    <source>
        <dbReference type="ARBA" id="ARBA00012224"/>
    </source>
</evidence>
<evidence type="ECO:0000256" key="5">
    <source>
        <dbReference type="ARBA" id="ARBA00037974"/>
    </source>
</evidence>
<evidence type="ECO:0000256" key="1">
    <source>
        <dbReference type="ARBA" id="ARBA00001933"/>
    </source>
</evidence>
<sequence>MSNEKQPFDLDNLMPSSENLFAKISVDEVFTRRNRKWGDRPSAQQLLVKNPAIQPEWAAKPIALHVAEMDVPLAPAVGLEMQDLLNTNNLGYISHLDGEAMEAAYLRFAKRRWNADVHAYAFRCMDGVIASITAVVKATLGQRIEHDPTATNMDGRAQYEGTVMVFTPAYPQFLHRVTSGHSLRQIPFTPAHRPDLEALEQVCKELAQHKPQAPSETGYNAVLVLCSPNNPTGTIYTREELTQICKIAARWHVRIVADEIHSPLEPKTAEELEAPHPYNYVPLLSVPEAGEASAIVAFSATKGYAIPSFRACLLMASEDPAAQDLIMKFTRREVEEGTHEGALVEAAAMERGDAWLDQLNESIEENRLLLSEAIARKVPHARLIQGEGTHLTFLDLTSYLENTRWDGHAGDALLENCALVCSAGSDFGGPQWGNWVRVNEATNPAVVLEAVDRMAEWLRTL</sequence>
<reference evidence="7" key="2">
    <citation type="submission" date="2021-09" db="EMBL/GenBank/DDBJ databases">
        <authorList>
            <person name="Gilroy R."/>
        </authorList>
    </citation>
    <scope>NUCLEOTIDE SEQUENCE</scope>
    <source>
        <strain evidence="7">578</strain>
    </source>
</reference>
<dbReference type="GO" id="GO:0047804">
    <property type="term" value="F:cysteine-S-conjugate beta-lyase activity"/>
    <property type="evidence" value="ECO:0007669"/>
    <property type="project" value="UniProtKB-EC"/>
</dbReference>
<keyword evidence="3" id="KW-0663">Pyridoxal phosphate</keyword>
<evidence type="ECO:0000256" key="3">
    <source>
        <dbReference type="ARBA" id="ARBA00022898"/>
    </source>
</evidence>
<gene>
    <name evidence="7" type="ORF">K8U78_05715</name>
</gene>
<dbReference type="PANTHER" id="PTHR43525:SF2">
    <property type="entry name" value="CYSTATHIONINE BETA-LYASE-RELATED"/>
    <property type="match status" value="1"/>
</dbReference>
<comment type="caution">
    <text evidence="7">The sequence shown here is derived from an EMBL/GenBank/DDBJ whole genome shotgun (WGS) entry which is preliminary data.</text>
</comment>
<dbReference type="GO" id="GO:0030170">
    <property type="term" value="F:pyridoxal phosphate binding"/>
    <property type="evidence" value="ECO:0007669"/>
    <property type="project" value="InterPro"/>
</dbReference>
<feature type="domain" description="Aminotransferase class I/classII large" evidence="6">
    <location>
        <begin position="162"/>
        <end position="453"/>
    </location>
</feature>
<dbReference type="InterPro" id="IPR015421">
    <property type="entry name" value="PyrdxlP-dep_Trfase_major"/>
</dbReference>
<proteinExistence type="inferred from homology"/>